<keyword evidence="2" id="KW-1185">Reference proteome</keyword>
<comment type="caution">
    <text evidence="1">The sequence shown here is derived from an EMBL/GenBank/DDBJ whole genome shotgun (WGS) entry which is preliminary data.</text>
</comment>
<protein>
    <submittedName>
        <fullName evidence="1">Uncharacterized protein</fullName>
    </submittedName>
</protein>
<accession>A0ABQ9GNF9</accession>
<name>A0ABQ9GNF9_9NEOP</name>
<proteinExistence type="predicted"/>
<evidence type="ECO:0000313" key="1">
    <source>
        <dbReference type="EMBL" id="KAJ8873539.1"/>
    </source>
</evidence>
<reference evidence="1 2" key="1">
    <citation type="submission" date="2023-02" db="EMBL/GenBank/DDBJ databases">
        <title>LHISI_Scaffold_Assembly.</title>
        <authorList>
            <person name="Stuart O.P."/>
            <person name="Cleave R."/>
            <person name="Magrath M.J.L."/>
            <person name="Mikheyev A.S."/>
        </authorList>
    </citation>
    <scope>NUCLEOTIDE SEQUENCE [LARGE SCALE GENOMIC DNA]</scope>
    <source>
        <strain evidence="1">Daus_M_001</strain>
        <tissue evidence="1">Leg muscle</tissue>
    </source>
</reference>
<sequence length="317" mass="35503">MTLYLGSLTREFLSPAPCLLRLTSCHSPDRGTKWADKKASTIPTANQLLSNPCQSAFSLSHSPLIIYSSHPIISEGHCTRHCLPQTTSGLETCHFRHLHSLPPPNYVHRLHTSLGEYTHSRRLSCGKQVTHPKVSCVDEELVTIYRNFRNRRHDEALPCKPMLRTPATSIKEVMVCVRHLSTTPTEVHYAVKMTHCSCVDNQYDLDSMQSGICEVSAHVEGMTCWRTRNNRSQPSLLKFTNSGSQLAAQATVVWLDYSPTTERGAGSIPDRVAPEFSHVGIVPDDSWPAGFQRDLLFPLPLHPSAAPYSPRLHPHWL</sequence>
<dbReference type="Proteomes" id="UP001159363">
    <property type="component" value="Chromosome 9"/>
</dbReference>
<evidence type="ECO:0000313" key="2">
    <source>
        <dbReference type="Proteomes" id="UP001159363"/>
    </source>
</evidence>
<dbReference type="EMBL" id="JARBHB010000010">
    <property type="protein sequence ID" value="KAJ8873539.1"/>
    <property type="molecule type" value="Genomic_DNA"/>
</dbReference>
<gene>
    <name evidence="1" type="ORF">PR048_024357</name>
</gene>
<organism evidence="1 2">
    <name type="scientific">Dryococelus australis</name>
    <dbReference type="NCBI Taxonomy" id="614101"/>
    <lineage>
        <taxon>Eukaryota</taxon>
        <taxon>Metazoa</taxon>
        <taxon>Ecdysozoa</taxon>
        <taxon>Arthropoda</taxon>
        <taxon>Hexapoda</taxon>
        <taxon>Insecta</taxon>
        <taxon>Pterygota</taxon>
        <taxon>Neoptera</taxon>
        <taxon>Polyneoptera</taxon>
        <taxon>Phasmatodea</taxon>
        <taxon>Verophasmatodea</taxon>
        <taxon>Anareolatae</taxon>
        <taxon>Phasmatidae</taxon>
        <taxon>Eurycanthinae</taxon>
        <taxon>Dryococelus</taxon>
    </lineage>
</organism>